<dbReference type="Gene3D" id="3.30.450.20">
    <property type="entry name" value="PAS domain"/>
    <property type="match status" value="3"/>
</dbReference>
<dbReference type="PROSITE" id="PS50109">
    <property type="entry name" value="HIS_KIN"/>
    <property type="match status" value="1"/>
</dbReference>
<dbReference type="CDD" id="cd00082">
    <property type="entry name" value="HisKA"/>
    <property type="match status" value="1"/>
</dbReference>
<dbReference type="InterPro" id="IPR052162">
    <property type="entry name" value="Sensor_kinase/Photoreceptor"/>
</dbReference>
<dbReference type="InterPro" id="IPR005467">
    <property type="entry name" value="His_kinase_dom"/>
</dbReference>
<dbReference type="RefSeq" id="WP_187073420.1">
    <property type="nucleotide sequence ID" value="NZ_JACRYL010000032.1"/>
</dbReference>
<protein>
    <recommendedName>
        <fullName evidence="2">histidine kinase</fullName>
        <ecNumber evidence="2">2.7.13.3</ecNumber>
    </recommendedName>
</protein>
<dbReference type="Gene3D" id="3.30.565.10">
    <property type="entry name" value="Histidine kinase-like ATPase, C-terminal domain"/>
    <property type="match status" value="1"/>
</dbReference>
<dbReference type="InterPro" id="IPR013656">
    <property type="entry name" value="PAS_4"/>
</dbReference>
<dbReference type="SUPFAM" id="SSF47384">
    <property type="entry name" value="Homodimeric domain of signal transducing histidine kinase"/>
    <property type="match status" value="1"/>
</dbReference>
<dbReference type="InterPro" id="IPR003594">
    <property type="entry name" value="HATPase_dom"/>
</dbReference>
<evidence type="ECO:0000313" key="8">
    <source>
        <dbReference type="EMBL" id="MBC6113001.1"/>
    </source>
</evidence>
<dbReference type="SUPFAM" id="SSF55874">
    <property type="entry name" value="ATPase domain of HSP90 chaperone/DNA topoisomerase II/histidine kinase"/>
    <property type="match status" value="1"/>
</dbReference>
<dbReference type="InterPro" id="IPR000700">
    <property type="entry name" value="PAS-assoc_C"/>
</dbReference>
<dbReference type="Gene3D" id="1.10.287.130">
    <property type="match status" value="1"/>
</dbReference>
<keyword evidence="3" id="KW-0597">Phosphoprotein</keyword>
<dbReference type="Gene3D" id="2.10.70.100">
    <property type="match status" value="1"/>
</dbReference>
<organism evidence="8 9">
    <name type="scientific">Pedobacter fastidiosus</name>
    <dbReference type="NCBI Taxonomy" id="2765361"/>
    <lineage>
        <taxon>Bacteria</taxon>
        <taxon>Pseudomonadati</taxon>
        <taxon>Bacteroidota</taxon>
        <taxon>Sphingobacteriia</taxon>
        <taxon>Sphingobacteriales</taxon>
        <taxon>Sphingobacteriaceae</taxon>
        <taxon>Pedobacter</taxon>
    </lineage>
</organism>
<reference evidence="8 9" key="1">
    <citation type="submission" date="2020-08" db="EMBL/GenBank/DDBJ databases">
        <authorList>
            <person name="Sun Q."/>
            <person name="Inoue M."/>
        </authorList>
    </citation>
    <scope>NUCLEOTIDE SEQUENCE [LARGE SCALE GENOMIC DNA]</scope>
    <source>
        <strain evidence="8 9">CCM 8938</strain>
    </source>
</reference>
<dbReference type="Pfam" id="PF08448">
    <property type="entry name" value="PAS_4"/>
    <property type="match status" value="2"/>
</dbReference>
<dbReference type="InterPro" id="IPR000014">
    <property type="entry name" value="PAS"/>
</dbReference>
<dbReference type="InterPro" id="IPR003661">
    <property type="entry name" value="HisK_dim/P_dom"/>
</dbReference>
<dbReference type="CDD" id="cd00130">
    <property type="entry name" value="PAS"/>
    <property type="match status" value="1"/>
</dbReference>
<evidence type="ECO:0000256" key="4">
    <source>
        <dbReference type="ARBA" id="ARBA00022679"/>
    </source>
</evidence>
<dbReference type="EMBL" id="JACRYL010000032">
    <property type="protein sequence ID" value="MBC6113001.1"/>
    <property type="molecule type" value="Genomic_DNA"/>
</dbReference>
<dbReference type="Proteomes" id="UP000652755">
    <property type="component" value="Unassembled WGS sequence"/>
</dbReference>
<dbReference type="InterPro" id="IPR036890">
    <property type="entry name" value="HATPase_C_sf"/>
</dbReference>
<comment type="catalytic activity">
    <reaction evidence="1">
        <text>ATP + protein L-histidine = ADP + protein N-phospho-L-histidine.</text>
        <dbReference type="EC" id="2.7.13.3"/>
    </reaction>
</comment>
<dbReference type="SMART" id="SM00091">
    <property type="entry name" value="PAS"/>
    <property type="match status" value="2"/>
</dbReference>
<proteinExistence type="predicted"/>
<keyword evidence="9" id="KW-1185">Reference proteome</keyword>
<keyword evidence="5" id="KW-0418">Kinase</keyword>
<comment type="caution">
    <text evidence="8">The sequence shown here is derived from an EMBL/GenBank/DDBJ whole genome shotgun (WGS) entry which is preliminary data.</text>
</comment>
<dbReference type="InterPro" id="IPR004358">
    <property type="entry name" value="Sig_transdc_His_kin-like_C"/>
</dbReference>
<keyword evidence="4" id="KW-0808">Transferase</keyword>
<dbReference type="SMART" id="SM00086">
    <property type="entry name" value="PAC"/>
    <property type="match status" value="2"/>
</dbReference>
<dbReference type="SMART" id="SM00387">
    <property type="entry name" value="HATPase_c"/>
    <property type="match status" value="1"/>
</dbReference>
<evidence type="ECO:0000256" key="2">
    <source>
        <dbReference type="ARBA" id="ARBA00012438"/>
    </source>
</evidence>
<accession>A0ABR7KY44</accession>
<name>A0ABR7KY44_9SPHI</name>
<dbReference type="InterPro" id="IPR013655">
    <property type="entry name" value="PAS_fold_3"/>
</dbReference>
<dbReference type="SMART" id="SM00388">
    <property type="entry name" value="HisKA"/>
    <property type="match status" value="1"/>
</dbReference>
<evidence type="ECO:0000259" key="7">
    <source>
        <dbReference type="PROSITE" id="PS50113"/>
    </source>
</evidence>
<dbReference type="EC" id="2.7.13.3" evidence="2"/>
<evidence type="ECO:0000259" key="6">
    <source>
        <dbReference type="PROSITE" id="PS50109"/>
    </source>
</evidence>
<feature type="domain" description="Histidine kinase" evidence="6">
    <location>
        <begin position="439"/>
        <end position="654"/>
    </location>
</feature>
<sequence length="658" mass="75276">MSAILTADNKYEFLKGGGEMGQLIREYPWASTELGSPEQWPQSLKTTLSILIQSKFPMFLWWGPELICFYNDAYRPSLGNEGKHPLILGIRAIEAWPEIWDYIKPLIDQVLSGGEAVFNEDLLLPIYRNGEMENVYWTFSYSPVIDESGKPGGVFVTCTETTQKIKLIDNLVTSEQRFQTLVREATVGIIALTGNDWKVEIVNAAYTRLVHRRVDQLLNHPLFEIIPEAEPHFRPILEKVMSSGEPFYLYEHPYFFYEDGVKKDGYLNLVYQPYQELNGTEKGIMVLCQDVTEQVGARMVIEAALEQMRLSKEAAKLGTFDLDLLKGTMEWDKRCRTLFGISHDDEVTYEKDFVTGLHSDDRDRILDIIDKLFVRSLSNGDYDVEYRTVGVEDQQLRWIRAKGKVYFDRQDNPTRFIGSVLDITQEKLEEFRKNDFVGIVSHELKTPLTSLSSILQLAEIRLGKQQDEFMAEAIHKALRQVRKMNNMITGFLNLSRFQSGKIHLDTICFSLGELITEAIEQVKFTTDTEIIYVPGIDLLVSADKDKIESVIINLLTNAIKYSPRGKKITITAQRKGNDAMICVIDKGFGISKDDLDNIFERYYRVENYRTKHIPGFGIGLYLSAEIVKMHLGKIWASSEKEVGSTFYFTLPLSNPDPA</sequence>
<dbReference type="PANTHER" id="PTHR43304">
    <property type="entry name" value="PHYTOCHROME-LIKE PROTEIN CPH1"/>
    <property type="match status" value="1"/>
</dbReference>
<dbReference type="InterPro" id="IPR036097">
    <property type="entry name" value="HisK_dim/P_sf"/>
</dbReference>
<dbReference type="Pfam" id="PF02518">
    <property type="entry name" value="HATPase_c"/>
    <property type="match status" value="1"/>
</dbReference>
<dbReference type="PRINTS" id="PR00344">
    <property type="entry name" value="BCTRLSENSOR"/>
</dbReference>
<dbReference type="PANTHER" id="PTHR43304:SF1">
    <property type="entry name" value="PAC DOMAIN-CONTAINING PROTEIN"/>
    <property type="match status" value="1"/>
</dbReference>
<evidence type="ECO:0000313" key="9">
    <source>
        <dbReference type="Proteomes" id="UP000652755"/>
    </source>
</evidence>
<evidence type="ECO:0000256" key="3">
    <source>
        <dbReference type="ARBA" id="ARBA00022553"/>
    </source>
</evidence>
<dbReference type="Pfam" id="PF08447">
    <property type="entry name" value="PAS_3"/>
    <property type="match status" value="1"/>
</dbReference>
<evidence type="ECO:0000256" key="5">
    <source>
        <dbReference type="ARBA" id="ARBA00022777"/>
    </source>
</evidence>
<feature type="domain" description="PAC" evidence="7">
    <location>
        <begin position="382"/>
        <end position="435"/>
    </location>
</feature>
<dbReference type="PROSITE" id="PS50113">
    <property type="entry name" value="PAC"/>
    <property type="match status" value="1"/>
</dbReference>
<evidence type="ECO:0000256" key="1">
    <source>
        <dbReference type="ARBA" id="ARBA00000085"/>
    </source>
</evidence>
<dbReference type="Pfam" id="PF00512">
    <property type="entry name" value="HisKA"/>
    <property type="match status" value="1"/>
</dbReference>
<dbReference type="InterPro" id="IPR001610">
    <property type="entry name" value="PAC"/>
</dbReference>
<dbReference type="SUPFAM" id="SSF55785">
    <property type="entry name" value="PYP-like sensor domain (PAS domain)"/>
    <property type="match status" value="3"/>
</dbReference>
<dbReference type="InterPro" id="IPR035965">
    <property type="entry name" value="PAS-like_dom_sf"/>
</dbReference>
<gene>
    <name evidence="8" type="ORF">H7U22_21490</name>
</gene>